<dbReference type="PANTHER" id="PTHR11533">
    <property type="entry name" value="PROTEASE M1 ZINC METALLOPROTEASE"/>
    <property type="match status" value="1"/>
</dbReference>
<keyword evidence="23" id="KW-1185">Reference proteome</keyword>
<dbReference type="Pfam" id="PF17900">
    <property type="entry name" value="Peptidase_M1_N"/>
    <property type="match status" value="1"/>
</dbReference>
<dbReference type="CDD" id="cd09601">
    <property type="entry name" value="M1_APN-Q_like"/>
    <property type="match status" value="1"/>
</dbReference>
<gene>
    <name evidence="24" type="primary">LOC102800617</name>
</gene>
<dbReference type="InterPro" id="IPR014782">
    <property type="entry name" value="Peptidase_M1_dom"/>
</dbReference>
<keyword evidence="12" id="KW-0106">Calcium</keyword>
<comment type="cofactor">
    <cofactor evidence="19">
        <name>Zn(2+)</name>
        <dbReference type="ChEBI" id="CHEBI:29105"/>
    </cofactor>
    <text evidence="19">Binds 1 zinc ion per subunit.</text>
</comment>
<dbReference type="Gene3D" id="1.10.390.10">
    <property type="entry name" value="Neutral Protease Domain 2"/>
    <property type="match status" value="1"/>
</dbReference>
<sequence>MESPTTYEHSDAMVPDQKNAFVFTGNIRVKLVRRLGFISSSRHCLRKRVRFLLIMSFLILTLLLVIGVRSPNVNSPPDRQSAELSLSRRLPLDVKPTNYKIKLTPYLDEEDLERLFTFDGEVYILVTCRQMTDTVTLHAASLSVDIESIQVTDMNGDVNMGVVATNIVSQFDFFVINLKHSLQVGRQYIMYMKYSGNMTTDNRWLGFIASYSGTRYIASTHLEPTYARSVFPCFDEPSLKATFDITVKHRLGRSALSNMPNIKNHTQGEWNTAYFNTTVVMSTYLVAVVVSDFECKEAVSEGVQFRVWSAKDDLKDTQFALEIGMQFLSYFEDLWYIPYPLPKLDMVIIDIDGSGAMENWGLITFNSPMVLYNKVNDSLSQQVTVAMTVVHELTHMWFGNIVTLDWWDDTWLKEGFADFFQFWGVDHLKPGWHVYEEFYQDRITFQAFLADMDPDSQSIVAPAGKYRPPVEQFATTSYKKGAAMVMMMQTFLGEETFYEGVRNYLMRHLYGSVKRTDLWACLTEADIGKGDTDFRSLMEPWLLYPGYPLVTILRQGSVITVEQEQFLIQPLKKIRLNKDVSDTILCTGLIHSSERDWVAALAVLLKSNNNRLSVNSRKSLACSRLPVVLQRYMEQSTHAGDFADIIGDVRDSSPMGFQIAWNYTLENFDTLSKIDKASTYDLLWKFVNHMNSDKDLDNYKNLRRYITKDMTDDYYKQYAVINGNKDWMKMNYQDVADFLKNKIPSVT</sequence>
<keyword evidence="8 19" id="KW-0812">Transmembrane</keyword>
<evidence type="ECO:0000256" key="2">
    <source>
        <dbReference type="ARBA" id="ARBA00004401"/>
    </source>
</evidence>
<evidence type="ECO:0000256" key="6">
    <source>
        <dbReference type="ARBA" id="ARBA00022475"/>
    </source>
</evidence>
<dbReference type="InterPro" id="IPR027268">
    <property type="entry name" value="Peptidase_M4/M1_CTD_sf"/>
</dbReference>
<keyword evidence="10 19" id="KW-0378">Hydrolase</keyword>
<evidence type="ECO:0000256" key="12">
    <source>
        <dbReference type="ARBA" id="ARBA00022837"/>
    </source>
</evidence>
<keyword evidence="18" id="KW-0325">Glycoprotein</keyword>
<evidence type="ECO:0000256" key="17">
    <source>
        <dbReference type="ARBA" id="ARBA00023157"/>
    </source>
</evidence>
<evidence type="ECO:0000256" key="7">
    <source>
        <dbReference type="ARBA" id="ARBA00022670"/>
    </source>
</evidence>
<dbReference type="InterPro" id="IPR024571">
    <property type="entry name" value="ERAP1-like_C_dom"/>
</dbReference>
<keyword evidence="9 19" id="KW-0479">Metal-binding</keyword>
<evidence type="ECO:0000256" key="14">
    <source>
        <dbReference type="ARBA" id="ARBA00022989"/>
    </source>
</evidence>
<name>A0ABM0MZT1_SACKO</name>
<evidence type="ECO:0000313" key="24">
    <source>
        <dbReference type="RefSeq" id="XP_006825522.1"/>
    </source>
</evidence>
<evidence type="ECO:0000259" key="20">
    <source>
        <dbReference type="Pfam" id="PF01433"/>
    </source>
</evidence>
<keyword evidence="15 19" id="KW-0482">Metalloprotease</keyword>
<evidence type="ECO:0000256" key="9">
    <source>
        <dbReference type="ARBA" id="ARBA00022723"/>
    </source>
</evidence>
<dbReference type="InterPro" id="IPR042097">
    <property type="entry name" value="Aminopeptidase_N-like_N_sf"/>
</dbReference>
<evidence type="ECO:0000256" key="5">
    <source>
        <dbReference type="ARBA" id="ARBA00022438"/>
    </source>
</evidence>
<organism evidence="23 24">
    <name type="scientific">Saccoglossus kowalevskii</name>
    <name type="common">Acorn worm</name>
    <dbReference type="NCBI Taxonomy" id="10224"/>
    <lineage>
        <taxon>Eukaryota</taxon>
        <taxon>Metazoa</taxon>
        <taxon>Hemichordata</taxon>
        <taxon>Enteropneusta</taxon>
        <taxon>Harrimaniidae</taxon>
        <taxon>Saccoglossus</taxon>
    </lineage>
</organism>
<keyword evidence="14 19" id="KW-1133">Transmembrane helix</keyword>
<evidence type="ECO:0000259" key="22">
    <source>
        <dbReference type="Pfam" id="PF17900"/>
    </source>
</evidence>
<dbReference type="Gene3D" id="2.60.40.1730">
    <property type="entry name" value="tricorn interacting facor f3 domain"/>
    <property type="match status" value="1"/>
</dbReference>
<evidence type="ECO:0000256" key="13">
    <source>
        <dbReference type="ARBA" id="ARBA00022968"/>
    </source>
</evidence>
<comment type="catalytic activity">
    <reaction evidence="1">
        <text>Release of N-terminal glutamate (and to a lesser extent aspartate) from a peptide.</text>
        <dbReference type="EC" id="3.4.11.7"/>
    </reaction>
</comment>
<dbReference type="PANTHER" id="PTHR11533:SF276">
    <property type="entry name" value="GLUTAMYL AMINOPEPTIDASE"/>
    <property type="match status" value="1"/>
</dbReference>
<evidence type="ECO:0000256" key="1">
    <source>
        <dbReference type="ARBA" id="ARBA00001703"/>
    </source>
</evidence>
<dbReference type="InterPro" id="IPR001930">
    <property type="entry name" value="Peptidase_M1"/>
</dbReference>
<dbReference type="Proteomes" id="UP000694865">
    <property type="component" value="Unplaced"/>
</dbReference>
<dbReference type="InterPro" id="IPR050344">
    <property type="entry name" value="Peptidase_M1_aminopeptidases"/>
</dbReference>
<dbReference type="PRINTS" id="PR00756">
    <property type="entry name" value="ALADIPTASE"/>
</dbReference>
<dbReference type="Pfam" id="PF11838">
    <property type="entry name" value="ERAP1_C"/>
    <property type="match status" value="1"/>
</dbReference>
<protein>
    <recommendedName>
        <fullName evidence="19">Aminopeptidase</fullName>
        <ecNumber evidence="19">3.4.11.-</ecNumber>
    </recommendedName>
</protein>
<evidence type="ECO:0000256" key="8">
    <source>
        <dbReference type="ARBA" id="ARBA00022692"/>
    </source>
</evidence>
<dbReference type="SUPFAM" id="SSF63737">
    <property type="entry name" value="Leukotriene A4 hydrolase N-terminal domain"/>
    <property type="match status" value="1"/>
</dbReference>
<comment type="similarity">
    <text evidence="3 19">Belongs to the peptidase M1 family.</text>
</comment>
<dbReference type="InterPro" id="IPR045357">
    <property type="entry name" value="Aminopeptidase_N-like_N"/>
</dbReference>
<keyword evidence="5 19" id="KW-0031">Aminopeptidase</keyword>
<keyword evidence="11 19" id="KW-0862">Zinc</keyword>
<keyword evidence="7 19" id="KW-0645">Protease</keyword>
<reference evidence="24" key="1">
    <citation type="submission" date="2025-08" db="UniProtKB">
        <authorList>
            <consortium name="RefSeq"/>
        </authorList>
    </citation>
    <scope>IDENTIFICATION</scope>
    <source>
        <tissue evidence="24">Testes</tissue>
    </source>
</reference>
<dbReference type="InterPro" id="IPR034016">
    <property type="entry name" value="M1_APN-typ"/>
</dbReference>
<evidence type="ECO:0000313" key="23">
    <source>
        <dbReference type="Proteomes" id="UP000694865"/>
    </source>
</evidence>
<evidence type="ECO:0000256" key="19">
    <source>
        <dbReference type="RuleBase" id="RU364040"/>
    </source>
</evidence>
<feature type="transmembrane region" description="Helical" evidence="19">
    <location>
        <begin position="49"/>
        <end position="68"/>
    </location>
</feature>
<dbReference type="RefSeq" id="XP_006825522.1">
    <property type="nucleotide sequence ID" value="XM_006825459.1"/>
</dbReference>
<keyword evidence="6" id="KW-1003">Cell membrane</keyword>
<feature type="domain" description="Peptidase M1 membrane alanine aminopeptidase" evidence="20">
    <location>
        <begin position="319"/>
        <end position="541"/>
    </location>
</feature>
<dbReference type="SUPFAM" id="SSF55486">
    <property type="entry name" value="Metalloproteases ('zincins'), catalytic domain"/>
    <property type="match status" value="1"/>
</dbReference>
<comment type="subunit">
    <text evidence="4">Homodimer; disulfide-linked.</text>
</comment>
<feature type="domain" description="ERAP1-like C-terminal" evidence="21">
    <location>
        <begin position="574"/>
        <end position="700"/>
    </location>
</feature>
<evidence type="ECO:0000256" key="16">
    <source>
        <dbReference type="ARBA" id="ARBA00023136"/>
    </source>
</evidence>
<comment type="subcellular location">
    <subcellularLocation>
        <location evidence="2">Cell membrane</location>
        <topology evidence="2">Single-pass type II membrane protein</topology>
    </subcellularLocation>
</comment>
<evidence type="ECO:0000256" key="3">
    <source>
        <dbReference type="ARBA" id="ARBA00010136"/>
    </source>
</evidence>
<dbReference type="GeneID" id="102800617"/>
<accession>A0ABM0MZT1</accession>
<keyword evidence="13" id="KW-0735">Signal-anchor</keyword>
<evidence type="ECO:0000256" key="18">
    <source>
        <dbReference type="ARBA" id="ARBA00023180"/>
    </source>
</evidence>
<dbReference type="Pfam" id="PF01433">
    <property type="entry name" value="Peptidase_M1"/>
    <property type="match status" value="1"/>
</dbReference>
<keyword evidence="17" id="KW-1015">Disulfide bond</keyword>
<evidence type="ECO:0000259" key="21">
    <source>
        <dbReference type="Pfam" id="PF11838"/>
    </source>
</evidence>
<evidence type="ECO:0000256" key="15">
    <source>
        <dbReference type="ARBA" id="ARBA00023049"/>
    </source>
</evidence>
<evidence type="ECO:0000256" key="10">
    <source>
        <dbReference type="ARBA" id="ARBA00022801"/>
    </source>
</evidence>
<dbReference type="EC" id="3.4.11.-" evidence="19"/>
<feature type="domain" description="Aminopeptidase N-like N-terminal" evidence="22">
    <location>
        <begin position="95"/>
        <end position="285"/>
    </location>
</feature>
<evidence type="ECO:0000256" key="11">
    <source>
        <dbReference type="ARBA" id="ARBA00022833"/>
    </source>
</evidence>
<proteinExistence type="inferred from homology"/>
<evidence type="ECO:0000256" key="4">
    <source>
        <dbReference type="ARBA" id="ARBA00011748"/>
    </source>
</evidence>
<dbReference type="Gene3D" id="1.25.50.20">
    <property type="match status" value="1"/>
</dbReference>
<keyword evidence="16 19" id="KW-0472">Membrane</keyword>